<proteinExistence type="predicted"/>
<sequence length="183" mass="21383">MPDLVQFPTDLEEELLFDAEGQPETKKLWLPSSIPADKRKAICCDEVDVIEEQLHRARAYNALDSVWHMLRVKTKMVQFKNKNIRGQRSLGKSWEVIDKVYDYVKGFVEKYCHSREGLLLLWGPGEWEEELWVMAKDDVRSYVDTEQKKHGPGRRGTNEEEPGMEGIVIEAESWVEQENEDEE</sequence>
<feature type="compositionally biased region" description="Acidic residues" evidence="1">
    <location>
        <begin position="173"/>
        <end position="183"/>
    </location>
</feature>
<dbReference type="Proteomes" id="UP000799118">
    <property type="component" value="Unassembled WGS sequence"/>
</dbReference>
<reference evidence="2" key="1">
    <citation type="journal article" date="2019" name="Environ. Microbiol.">
        <title>Fungal ecological strategies reflected in gene transcription - a case study of two litter decomposers.</title>
        <authorList>
            <person name="Barbi F."/>
            <person name="Kohler A."/>
            <person name="Barry K."/>
            <person name="Baskaran P."/>
            <person name="Daum C."/>
            <person name="Fauchery L."/>
            <person name="Ihrmark K."/>
            <person name="Kuo A."/>
            <person name="LaButti K."/>
            <person name="Lipzen A."/>
            <person name="Morin E."/>
            <person name="Grigoriev I.V."/>
            <person name="Henrissat B."/>
            <person name="Lindahl B."/>
            <person name="Martin F."/>
        </authorList>
    </citation>
    <scope>NUCLEOTIDE SEQUENCE</scope>
    <source>
        <strain evidence="2">JB14</strain>
    </source>
</reference>
<evidence type="ECO:0000313" key="2">
    <source>
        <dbReference type="EMBL" id="KAE9382477.1"/>
    </source>
</evidence>
<feature type="region of interest" description="Disordered" evidence="1">
    <location>
        <begin position="144"/>
        <end position="183"/>
    </location>
</feature>
<dbReference type="EMBL" id="ML771487">
    <property type="protein sequence ID" value="KAE9382477.1"/>
    <property type="molecule type" value="Genomic_DNA"/>
</dbReference>
<dbReference type="AlphaFoldDB" id="A0A6A4GAJ1"/>
<accession>A0A6A4GAJ1</accession>
<feature type="non-terminal residue" evidence="2">
    <location>
        <position position="183"/>
    </location>
</feature>
<dbReference type="OrthoDB" id="3062870at2759"/>
<organism evidence="2 3">
    <name type="scientific">Gymnopus androsaceus JB14</name>
    <dbReference type="NCBI Taxonomy" id="1447944"/>
    <lineage>
        <taxon>Eukaryota</taxon>
        <taxon>Fungi</taxon>
        <taxon>Dikarya</taxon>
        <taxon>Basidiomycota</taxon>
        <taxon>Agaricomycotina</taxon>
        <taxon>Agaricomycetes</taxon>
        <taxon>Agaricomycetidae</taxon>
        <taxon>Agaricales</taxon>
        <taxon>Marasmiineae</taxon>
        <taxon>Omphalotaceae</taxon>
        <taxon>Gymnopus</taxon>
    </lineage>
</organism>
<evidence type="ECO:0000256" key="1">
    <source>
        <dbReference type="SAM" id="MobiDB-lite"/>
    </source>
</evidence>
<name>A0A6A4GAJ1_9AGAR</name>
<keyword evidence="3" id="KW-1185">Reference proteome</keyword>
<protein>
    <submittedName>
        <fullName evidence="2">Uncharacterized protein</fullName>
    </submittedName>
</protein>
<evidence type="ECO:0000313" key="3">
    <source>
        <dbReference type="Proteomes" id="UP000799118"/>
    </source>
</evidence>
<gene>
    <name evidence="2" type="ORF">BT96DRAFT_802391</name>
</gene>